<dbReference type="Gene3D" id="3.40.50.300">
    <property type="entry name" value="P-loop containing nucleotide triphosphate hydrolases"/>
    <property type="match status" value="1"/>
</dbReference>
<evidence type="ECO:0000256" key="2">
    <source>
        <dbReference type="ARBA" id="ARBA00022475"/>
    </source>
</evidence>
<dbReference type="SMART" id="SM00382">
    <property type="entry name" value="AAA"/>
    <property type="match status" value="1"/>
</dbReference>
<keyword evidence="4 8" id="KW-0067">ATP-binding</keyword>
<proteinExistence type="predicted"/>
<evidence type="ECO:0000313" key="8">
    <source>
        <dbReference type="EMBL" id="RKQ55495.1"/>
    </source>
</evidence>
<name>A0A495B774_VOGIN</name>
<dbReference type="AlphaFoldDB" id="A0A495B774"/>
<dbReference type="Pfam" id="PF00005">
    <property type="entry name" value="ABC_tran"/>
    <property type="match status" value="1"/>
</dbReference>
<keyword evidence="3" id="KW-0547">Nucleotide-binding</keyword>
<dbReference type="GO" id="GO:0005524">
    <property type="term" value="F:ATP binding"/>
    <property type="evidence" value="ECO:0007669"/>
    <property type="project" value="UniProtKB-KW"/>
</dbReference>
<dbReference type="EMBL" id="RBID01000017">
    <property type="protein sequence ID" value="RKQ55495.1"/>
    <property type="molecule type" value="Genomic_DNA"/>
</dbReference>
<keyword evidence="2" id="KW-0472">Membrane</keyword>
<keyword evidence="1" id="KW-0813">Transport</keyword>
<dbReference type="InterPro" id="IPR003593">
    <property type="entry name" value="AAA+_ATPase"/>
</dbReference>
<evidence type="ECO:0000256" key="1">
    <source>
        <dbReference type="ARBA" id="ARBA00022448"/>
    </source>
</evidence>
<evidence type="ECO:0000256" key="3">
    <source>
        <dbReference type="ARBA" id="ARBA00022741"/>
    </source>
</evidence>
<evidence type="ECO:0000259" key="7">
    <source>
        <dbReference type="PROSITE" id="PS50893"/>
    </source>
</evidence>
<dbReference type="PANTHER" id="PTHR42794">
    <property type="entry name" value="HEMIN IMPORT ATP-BINDING PROTEIN HMUV"/>
    <property type="match status" value="1"/>
</dbReference>
<gene>
    <name evidence="8" type="ORF">C8E02_2877</name>
</gene>
<dbReference type="InterPro" id="IPR027417">
    <property type="entry name" value="P-loop_NTPase"/>
</dbReference>
<organism evidence="8 9">
    <name type="scientific">Vogesella indigofera</name>
    <name type="common">Pseudomonas indigofera</name>
    <dbReference type="NCBI Taxonomy" id="45465"/>
    <lineage>
        <taxon>Bacteria</taxon>
        <taxon>Pseudomonadati</taxon>
        <taxon>Pseudomonadota</taxon>
        <taxon>Betaproteobacteria</taxon>
        <taxon>Neisseriales</taxon>
        <taxon>Chromobacteriaceae</taxon>
        <taxon>Vogesella</taxon>
    </lineage>
</organism>
<comment type="caution">
    <text evidence="8">The sequence shown here is derived from an EMBL/GenBank/DDBJ whole genome shotgun (WGS) entry which is preliminary data.</text>
</comment>
<evidence type="ECO:0000256" key="4">
    <source>
        <dbReference type="ARBA" id="ARBA00022840"/>
    </source>
</evidence>
<dbReference type="PANTHER" id="PTHR42794:SF1">
    <property type="entry name" value="HEMIN IMPORT ATP-BINDING PROTEIN HMUV"/>
    <property type="match status" value="1"/>
</dbReference>
<protein>
    <submittedName>
        <fullName evidence="8">Iron complex transport system ATP-binding protein</fullName>
    </submittedName>
</protein>
<reference evidence="8 9" key="1">
    <citation type="submission" date="2018-10" db="EMBL/GenBank/DDBJ databases">
        <title>Genomic Encyclopedia of Type Strains, Phase IV (KMG-IV): sequencing the most valuable type-strain genomes for metagenomic binning, comparative biology and taxonomic classification.</title>
        <authorList>
            <person name="Goeker M."/>
        </authorList>
    </citation>
    <scope>NUCLEOTIDE SEQUENCE [LARGE SCALE GENOMIC DNA]</scope>
    <source>
        <strain evidence="8 9">DSM 3303</strain>
    </source>
</reference>
<dbReference type="GO" id="GO:0016887">
    <property type="term" value="F:ATP hydrolysis activity"/>
    <property type="evidence" value="ECO:0007669"/>
    <property type="project" value="InterPro"/>
</dbReference>
<comment type="function">
    <text evidence="6">Part of the ABC transporter complex HmuTUV involved in hemin import. Responsible for energy coupling to the transport system.</text>
</comment>
<evidence type="ECO:0000256" key="5">
    <source>
        <dbReference type="ARBA" id="ARBA00022967"/>
    </source>
</evidence>
<keyword evidence="5" id="KW-1278">Translocase</keyword>
<sequence length="248" mass="26564">MLEIRRLSLRHPAPLHDIDFACTAGEVTVILGPNGAGKSTLLHAIGGYYPAAVGEILLAGEPLVGIDAARLASCRALIEQHPARPAGMRVADLLHIGVAQADRAMLAQALDLCGCQTLLARDCASLSGGELQRVHLARVLHQLLASKAAQRYLLLDEPTAALDIGAANQQLAILRQLAQRWQLGMVAVLHDVNLALRHADKVLLLKDGMQIAHGDTAQVMTQSRLEQVYDTRLTELGDGHGQRAFIAC</sequence>
<dbReference type="RefSeq" id="WP_120811698.1">
    <property type="nucleotide sequence ID" value="NZ_RBID01000017.1"/>
</dbReference>
<keyword evidence="2" id="KW-1003">Cell membrane</keyword>
<evidence type="ECO:0000313" key="9">
    <source>
        <dbReference type="Proteomes" id="UP000279384"/>
    </source>
</evidence>
<evidence type="ECO:0000256" key="6">
    <source>
        <dbReference type="ARBA" id="ARBA00037066"/>
    </source>
</evidence>
<dbReference type="SUPFAM" id="SSF52540">
    <property type="entry name" value="P-loop containing nucleoside triphosphate hydrolases"/>
    <property type="match status" value="1"/>
</dbReference>
<accession>A0A495B774</accession>
<dbReference type="PROSITE" id="PS50893">
    <property type="entry name" value="ABC_TRANSPORTER_2"/>
    <property type="match status" value="1"/>
</dbReference>
<dbReference type="InterPro" id="IPR003439">
    <property type="entry name" value="ABC_transporter-like_ATP-bd"/>
</dbReference>
<dbReference type="CDD" id="cd03214">
    <property type="entry name" value="ABC_Iron-Siderophores_B12_Hemin"/>
    <property type="match status" value="1"/>
</dbReference>
<feature type="domain" description="ABC transporter" evidence="7">
    <location>
        <begin position="2"/>
        <end position="232"/>
    </location>
</feature>
<dbReference type="Proteomes" id="UP000279384">
    <property type="component" value="Unassembled WGS sequence"/>
</dbReference>